<organism evidence="2">
    <name type="scientific">Stegastes partitus</name>
    <name type="common">bicolor damselfish</name>
    <dbReference type="NCBI Taxonomy" id="144197"/>
    <lineage>
        <taxon>Eukaryota</taxon>
        <taxon>Metazoa</taxon>
        <taxon>Chordata</taxon>
        <taxon>Craniata</taxon>
        <taxon>Vertebrata</taxon>
        <taxon>Euteleostomi</taxon>
        <taxon>Actinopterygii</taxon>
        <taxon>Neopterygii</taxon>
        <taxon>Teleostei</taxon>
        <taxon>Neoteleostei</taxon>
        <taxon>Acanthomorphata</taxon>
        <taxon>Ovalentaria</taxon>
        <taxon>Pomacentridae</taxon>
        <taxon>Stegastes</taxon>
    </lineage>
</organism>
<proteinExistence type="predicted"/>
<name>A0A3B5A9L6_9TELE</name>
<feature type="chain" id="PRO_5017269964" evidence="1">
    <location>
        <begin position="19"/>
        <end position="138"/>
    </location>
</feature>
<reference evidence="2" key="1">
    <citation type="submission" date="2023-09" db="UniProtKB">
        <authorList>
            <consortium name="Ensembl"/>
        </authorList>
    </citation>
    <scope>IDENTIFICATION</scope>
</reference>
<dbReference type="GO" id="GO:0000280">
    <property type="term" value="P:nuclear division"/>
    <property type="evidence" value="ECO:0007669"/>
    <property type="project" value="Ensembl"/>
</dbReference>
<dbReference type="GeneTree" id="ENSGT00390000015918"/>
<dbReference type="GO" id="GO:0043009">
    <property type="term" value="P:chordate embryonic development"/>
    <property type="evidence" value="ECO:0007669"/>
    <property type="project" value="Ensembl"/>
</dbReference>
<accession>A0A3B5A9L6</accession>
<protein>
    <submittedName>
        <fullName evidence="2">Apolipoprotein A-II</fullName>
    </submittedName>
</protein>
<dbReference type="Ensembl" id="ENSSPAT00000017716.1">
    <property type="protein sequence ID" value="ENSSPAP00000017445.1"/>
    <property type="gene ID" value="ENSSPAG00000013163.1"/>
</dbReference>
<sequence length="138" mass="15384">MNTKYVLALILALQVSMSLCEIREPSQEVVDRYNDLKATFMKRLMNAMEKVQAAAAPHIDTVRGATGANVGALQEREEYKAFVQVANNVMAEGGPYVDRARSALLGAYEEYIRPTFQQHMNDGIEIAKAYLDKVMPAQ</sequence>
<keyword evidence="1" id="KW-0732">Signal</keyword>
<evidence type="ECO:0000313" key="2">
    <source>
        <dbReference type="Ensembl" id="ENSSPAP00000017445.1"/>
    </source>
</evidence>
<evidence type="ECO:0000256" key="1">
    <source>
        <dbReference type="SAM" id="SignalP"/>
    </source>
</evidence>
<dbReference type="STRING" id="144197.ENSSPAP00000017445"/>
<dbReference type="GO" id="GO:0055113">
    <property type="term" value="P:epiboly involved in gastrulation with mouth forming second"/>
    <property type="evidence" value="ECO:0007669"/>
    <property type="project" value="Ensembl"/>
</dbReference>
<dbReference type="AlphaFoldDB" id="A0A3B5A9L6"/>
<feature type="signal peptide" evidence="1">
    <location>
        <begin position="1"/>
        <end position="18"/>
    </location>
</feature>